<dbReference type="EMBL" id="JBGBPQ010000002">
    <property type="protein sequence ID" value="KAL1528338.1"/>
    <property type="molecule type" value="Genomic_DNA"/>
</dbReference>
<evidence type="ECO:0000313" key="3">
    <source>
        <dbReference type="EMBL" id="KAL1528338.1"/>
    </source>
</evidence>
<gene>
    <name evidence="3" type="ORF">AB1Y20_009692</name>
</gene>
<accession>A0AB34K4X3</accession>
<keyword evidence="2" id="KW-0472">Membrane</keyword>
<name>A0AB34K4X3_PRYPA</name>
<keyword evidence="4" id="KW-1185">Reference proteome</keyword>
<evidence type="ECO:0000256" key="2">
    <source>
        <dbReference type="SAM" id="Phobius"/>
    </source>
</evidence>
<feature type="region of interest" description="Disordered" evidence="1">
    <location>
        <begin position="1"/>
        <end position="25"/>
    </location>
</feature>
<comment type="caution">
    <text evidence="3">The sequence shown here is derived from an EMBL/GenBank/DDBJ whole genome shotgun (WGS) entry which is preliminary data.</text>
</comment>
<keyword evidence="2" id="KW-1133">Transmembrane helix</keyword>
<dbReference type="AlphaFoldDB" id="A0AB34K4X3"/>
<evidence type="ECO:0000313" key="4">
    <source>
        <dbReference type="Proteomes" id="UP001515480"/>
    </source>
</evidence>
<keyword evidence="2" id="KW-0812">Transmembrane</keyword>
<dbReference type="Proteomes" id="UP001515480">
    <property type="component" value="Unassembled WGS sequence"/>
</dbReference>
<reference evidence="3 4" key="1">
    <citation type="journal article" date="2024" name="Science">
        <title>Giant polyketide synthase enzymes in the biosynthesis of giant marine polyether toxins.</title>
        <authorList>
            <person name="Fallon T.R."/>
            <person name="Shende V.V."/>
            <person name="Wierzbicki I.H."/>
            <person name="Pendleton A.L."/>
            <person name="Watervoot N.F."/>
            <person name="Auber R.P."/>
            <person name="Gonzalez D.J."/>
            <person name="Wisecaver J.H."/>
            <person name="Moore B.S."/>
        </authorList>
    </citation>
    <scope>NUCLEOTIDE SEQUENCE [LARGE SCALE GENOMIC DNA]</scope>
    <source>
        <strain evidence="3 4">12B1</strain>
    </source>
</reference>
<feature type="transmembrane region" description="Helical" evidence="2">
    <location>
        <begin position="93"/>
        <end position="114"/>
    </location>
</feature>
<sequence>MMSHHVVKASRELTASQESREAEVSSRYQQELRMVAQWMRDAEFANLDIKGFEGLPVQHFDPKRDEETPAERANKELLAVKTKNVAKMVGRNLALGAVTGAPGIIFGVAGIVGAKAEKKLHERMAKSSSAMLKITQVRFGDLYVINKGPLGHRKMSPFVRAKLVNLPGASGYKYSCQLPAMSNVGPDVVFPPDKYFSTMAMPITDVQLARNACLLIMVEDLPEFAIVKFSGLRDFNIGQGILALGQLVDALNEFETIAAEVNVALRRGQGFQEYAGMVRLKVELKLS</sequence>
<evidence type="ECO:0008006" key="5">
    <source>
        <dbReference type="Google" id="ProtNLM"/>
    </source>
</evidence>
<protein>
    <recommendedName>
        <fullName evidence="5">Prohibitin</fullName>
    </recommendedName>
</protein>
<evidence type="ECO:0000256" key="1">
    <source>
        <dbReference type="SAM" id="MobiDB-lite"/>
    </source>
</evidence>
<organism evidence="3 4">
    <name type="scientific">Prymnesium parvum</name>
    <name type="common">Toxic golden alga</name>
    <dbReference type="NCBI Taxonomy" id="97485"/>
    <lineage>
        <taxon>Eukaryota</taxon>
        <taxon>Haptista</taxon>
        <taxon>Haptophyta</taxon>
        <taxon>Prymnesiophyceae</taxon>
        <taxon>Prymnesiales</taxon>
        <taxon>Prymnesiaceae</taxon>
        <taxon>Prymnesium</taxon>
    </lineage>
</organism>
<proteinExistence type="predicted"/>